<dbReference type="Pfam" id="PF03358">
    <property type="entry name" value="FMN_red"/>
    <property type="match status" value="1"/>
</dbReference>
<dbReference type="RefSeq" id="WP_269010685.1">
    <property type="nucleotide sequence ID" value="NZ_JAANOH010000005.1"/>
</dbReference>
<evidence type="ECO:0000313" key="3">
    <source>
        <dbReference type="Proteomes" id="UP001321186"/>
    </source>
</evidence>
<protein>
    <submittedName>
        <fullName evidence="2">NAD(P)H-dependent oxidoreductase</fullName>
    </submittedName>
</protein>
<proteinExistence type="predicted"/>
<dbReference type="InterPro" id="IPR050712">
    <property type="entry name" value="NAD(P)H-dep_reductase"/>
</dbReference>
<dbReference type="EMBL" id="JAANOH010000005">
    <property type="protein sequence ID" value="MCZ2476183.1"/>
    <property type="molecule type" value="Genomic_DNA"/>
</dbReference>
<feature type="domain" description="NADPH-dependent FMN reductase-like" evidence="1">
    <location>
        <begin position="4"/>
        <end position="138"/>
    </location>
</feature>
<evidence type="ECO:0000259" key="1">
    <source>
        <dbReference type="Pfam" id="PF03358"/>
    </source>
</evidence>
<dbReference type="PANTHER" id="PTHR30543:SF21">
    <property type="entry name" value="NAD(P)H-DEPENDENT FMN REDUCTASE LOT6"/>
    <property type="match status" value="1"/>
</dbReference>
<dbReference type="SUPFAM" id="SSF52218">
    <property type="entry name" value="Flavoproteins"/>
    <property type="match status" value="1"/>
</dbReference>
<accession>A0ABT4JJP6</accession>
<organism evidence="2 3">
    <name type="scientific">Aquirufa ecclesiirivi</name>
    <dbReference type="NCBI Taxonomy" id="2715124"/>
    <lineage>
        <taxon>Bacteria</taxon>
        <taxon>Pseudomonadati</taxon>
        <taxon>Bacteroidota</taxon>
        <taxon>Cytophagia</taxon>
        <taxon>Cytophagales</taxon>
        <taxon>Flectobacillaceae</taxon>
        <taxon>Aquirufa</taxon>
    </lineage>
</organism>
<dbReference type="InterPro" id="IPR005025">
    <property type="entry name" value="FMN_Rdtase-like_dom"/>
</dbReference>
<sequence>MKKKIFAVVGSASSKSSNLKLLHYLKTQFSSDFEVEIFDQLAQMPHFNPEQSQVNPPISVIEIRNRILMSDGIMICSPEYIFSIPSVLKNVLEWCVATTVFSEKPTCLITASADGKMGNEELRLIMKTLNANFTEETSLLISGIRGKLDEEGNPLDSDLKVKLKQVVVAFESQVKERWNEN</sequence>
<dbReference type="PANTHER" id="PTHR30543">
    <property type="entry name" value="CHROMATE REDUCTASE"/>
    <property type="match status" value="1"/>
</dbReference>
<reference evidence="2 3" key="1">
    <citation type="submission" date="2020-03" db="EMBL/GenBank/DDBJ databases">
        <authorList>
            <person name="Pitt A."/>
            <person name="Hahn M.W."/>
        </authorList>
    </citation>
    <scope>NUCLEOTIDE SEQUENCE [LARGE SCALE GENOMIC DNA]</scope>
    <source>
        <strain evidence="2 3">5A-MARBSE</strain>
    </source>
</reference>
<dbReference type="Gene3D" id="3.40.50.360">
    <property type="match status" value="1"/>
</dbReference>
<evidence type="ECO:0000313" key="2">
    <source>
        <dbReference type="EMBL" id="MCZ2476183.1"/>
    </source>
</evidence>
<name>A0ABT4JJP6_9BACT</name>
<dbReference type="Proteomes" id="UP001321186">
    <property type="component" value="Unassembled WGS sequence"/>
</dbReference>
<keyword evidence="3" id="KW-1185">Reference proteome</keyword>
<dbReference type="InterPro" id="IPR029039">
    <property type="entry name" value="Flavoprotein-like_sf"/>
</dbReference>
<gene>
    <name evidence="2" type="ORF">G9H61_12065</name>
</gene>
<comment type="caution">
    <text evidence="2">The sequence shown here is derived from an EMBL/GenBank/DDBJ whole genome shotgun (WGS) entry which is preliminary data.</text>
</comment>